<evidence type="ECO:0008006" key="4">
    <source>
        <dbReference type="Google" id="ProtNLM"/>
    </source>
</evidence>
<proteinExistence type="predicted"/>
<accession>A0A9P8K2X9</accession>
<reference evidence="2" key="1">
    <citation type="journal article" date="2021" name="J Fungi (Basel)">
        <title>Virulence traits and population genomics of the black yeast Aureobasidium melanogenum.</title>
        <authorList>
            <person name="Cernosa A."/>
            <person name="Sun X."/>
            <person name="Gostincar C."/>
            <person name="Fang C."/>
            <person name="Gunde-Cimerman N."/>
            <person name="Song Z."/>
        </authorList>
    </citation>
    <scope>NUCLEOTIDE SEQUENCE</scope>
    <source>
        <strain evidence="2">EXF-9298</strain>
    </source>
</reference>
<feature type="compositionally biased region" description="Basic residues" evidence="1">
    <location>
        <begin position="1"/>
        <end position="16"/>
    </location>
</feature>
<feature type="compositionally biased region" description="Polar residues" evidence="1">
    <location>
        <begin position="49"/>
        <end position="67"/>
    </location>
</feature>
<feature type="region of interest" description="Disordered" evidence="1">
    <location>
        <begin position="1"/>
        <end position="67"/>
    </location>
</feature>
<gene>
    <name evidence="2" type="ORF">KCU98_g511</name>
</gene>
<evidence type="ECO:0000256" key="1">
    <source>
        <dbReference type="SAM" id="MobiDB-lite"/>
    </source>
</evidence>
<dbReference type="AlphaFoldDB" id="A0A9P8K2X9"/>
<protein>
    <recommendedName>
        <fullName evidence="4">F-box domain-containing protein</fullName>
    </recommendedName>
</protein>
<feature type="compositionally biased region" description="Polar residues" evidence="1">
    <location>
        <begin position="17"/>
        <end position="30"/>
    </location>
</feature>
<comment type="caution">
    <text evidence="2">The sequence shown here is derived from an EMBL/GenBank/DDBJ whole genome shotgun (WGS) entry which is preliminary data.</text>
</comment>
<feature type="non-terminal residue" evidence="2">
    <location>
        <position position="1"/>
    </location>
</feature>
<keyword evidence="3" id="KW-1185">Reference proteome</keyword>
<sequence>MASRKKKATNKSKQTRATKNQSSMVNTNEPLGTPIIDATDRAAQPPLEPTTSNDTPSASSTQELDPVQTSIADCSPSNASAAIPALAITKSSKKAVAQTQCPLFLLPTEVRLIIYNYVFGNETIVTGAINKKTFVRIYKIDQPQHQYDFALLRTCRSIRAEIKEFVNPRSIIRDISAATVVRHLHGSPRSLGHLVHEVELLRKITKLWARICIQQSDNFDRFRSTAPSVDESLNLTFFDEEEPGGTSGIADRGWAWLLQSFFATSE</sequence>
<dbReference type="Proteomes" id="UP000729357">
    <property type="component" value="Unassembled WGS sequence"/>
</dbReference>
<organism evidence="2 3">
    <name type="scientific">Aureobasidium melanogenum</name>
    <name type="common">Aureobasidium pullulans var. melanogenum</name>
    <dbReference type="NCBI Taxonomy" id="46634"/>
    <lineage>
        <taxon>Eukaryota</taxon>
        <taxon>Fungi</taxon>
        <taxon>Dikarya</taxon>
        <taxon>Ascomycota</taxon>
        <taxon>Pezizomycotina</taxon>
        <taxon>Dothideomycetes</taxon>
        <taxon>Dothideomycetidae</taxon>
        <taxon>Dothideales</taxon>
        <taxon>Saccotheciaceae</taxon>
        <taxon>Aureobasidium</taxon>
    </lineage>
</organism>
<dbReference type="EMBL" id="JAHFXS010000004">
    <property type="protein sequence ID" value="KAG9991251.1"/>
    <property type="molecule type" value="Genomic_DNA"/>
</dbReference>
<reference evidence="2" key="2">
    <citation type="submission" date="2021-08" db="EMBL/GenBank/DDBJ databases">
        <authorList>
            <person name="Gostincar C."/>
            <person name="Sun X."/>
            <person name="Song Z."/>
            <person name="Gunde-Cimerman N."/>
        </authorList>
    </citation>
    <scope>NUCLEOTIDE SEQUENCE</scope>
    <source>
        <strain evidence="2">EXF-9298</strain>
    </source>
</reference>
<evidence type="ECO:0000313" key="2">
    <source>
        <dbReference type="EMBL" id="KAG9991251.1"/>
    </source>
</evidence>
<name>A0A9P8K2X9_AURME</name>
<evidence type="ECO:0000313" key="3">
    <source>
        <dbReference type="Proteomes" id="UP000729357"/>
    </source>
</evidence>